<feature type="compositionally biased region" description="Basic and acidic residues" evidence="1">
    <location>
        <begin position="7"/>
        <end position="17"/>
    </location>
</feature>
<keyword evidence="3" id="KW-1185">Reference proteome</keyword>
<name>A0A2A6JEY1_9HYPH</name>
<dbReference type="AlphaFoldDB" id="A0A2A6JEY1"/>
<dbReference type="EMBL" id="NWSV01000005">
    <property type="protein sequence ID" value="PDT04408.1"/>
    <property type="molecule type" value="Genomic_DNA"/>
</dbReference>
<comment type="caution">
    <text evidence="2">The sequence shown here is derived from an EMBL/GenBank/DDBJ whole genome shotgun (WGS) entry which is preliminary data.</text>
</comment>
<evidence type="ECO:0000256" key="1">
    <source>
        <dbReference type="SAM" id="MobiDB-lite"/>
    </source>
</evidence>
<protein>
    <submittedName>
        <fullName evidence="2">Uncharacterized protein</fullName>
    </submittedName>
</protein>
<sequence>MRKIKKRLESEAGERIRSARSVRSTSIARRAERSFRNGTDHKVIFDADQSGLPASRYLGFAAQVMARPFKDFGAPRS</sequence>
<evidence type="ECO:0000313" key="2">
    <source>
        <dbReference type="EMBL" id="PDT04408.1"/>
    </source>
</evidence>
<proteinExistence type="predicted"/>
<dbReference type="Proteomes" id="UP000220768">
    <property type="component" value="Unassembled WGS sequence"/>
</dbReference>
<evidence type="ECO:0000313" key="3">
    <source>
        <dbReference type="Proteomes" id="UP000220768"/>
    </source>
</evidence>
<organism evidence="2 3">
    <name type="scientific">Rhizobium chutanense</name>
    <dbReference type="NCBI Taxonomy" id="2035448"/>
    <lineage>
        <taxon>Bacteria</taxon>
        <taxon>Pseudomonadati</taxon>
        <taxon>Pseudomonadota</taxon>
        <taxon>Alphaproteobacteria</taxon>
        <taxon>Hyphomicrobiales</taxon>
        <taxon>Rhizobiaceae</taxon>
        <taxon>Rhizobium/Agrobacterium group</taxon>
        <taxon>Rhizobium</taxon>
    </lineage>
</organism>
<accession>A0A2A6JEY1</accession>
<gene>
    <name evidence="2" type="ORF">CO666_11140</name>
</gene>
<reference evidence="2 3" key="1">
    <citation type="submission" date="2017-09" db="EMBL/GenBank/DDBJ databases">
        <title>Comparative genomics of rhizobia isolated from Phaseolus vulgaris in China.</title>
        <authorList>
            <person name="Tong W."/>
        </authorList>
    </citation>
    <scope>NUCLEOTIDE SEQUENCE [LARGE SCALE GENOMIC DNA]</scope>
    <source>
        <strain evidence="2 3">C5</strain>
    </source>
</reference>
<feature type="region of interest" description="Disordered" evidence="1">
    <location>
        <begin position="1"/>
        <end position="27"/>
    </location>
</feature>